<accession>A0A8S1MMS4</accession>
<reference evidence="2" key="1">
    <citation type="submission" date="2021-01" db="EMBL/GenBank/DDBJ databases">
        <authorList>
            <consortium name="Genoscope - CEA"/>
            <person name="William W."/>
        </authorList>
    </citation>
    <scope>NUCLEOTIDE SEQUENCE</scope>
</reference>
<gene>
    <name evidence="2" type="ORF">PPRIM_AZ9-3.1.T0590147</name>
</gene>
<dbReference type="Proteomes" id="UP000688137">
    <property type="component" value="Unassembled WGS sequence"/>
</dbReference>
<keyword evidence="1" id="KW-1133">Transmembrane helix</keyword>
<dbReference type="EMBL" id="CAJJDM010000060">
    <property type="protein sequence ID" value="CAD8078065.1"/>
    <property type="molecule type" value="Genomic_DNA"/>
</dbReference>
<proteinExistence type="predicted"/>
<name>A0A8S1MMS4_PARPR</name>
<dbReference type="AlphaFoldDB" id="A0A8S1MMS4"/>
<keyword evidence="1" id="KW-0472">Membrane</keyword>
<feature type="transmembrane region" description="Helical" evidence="1">
    <location>
        <begin position="7"/>
        <end position="26"/>
    </location>
</feature>
<evidence type="ECO:0000313" key="3">
    <source>
        <dbReference type="Proteomes" id="UP000688137"/>
    </source>
</evidence>
<evidence type="ECO:0000256" key="1">
    <source>
        <dbReference type="SAM" id="Phobius"/>
    </source>
</evidence>
<keyword evidence="3" id="KW-1185">Reference proteome</keyword>
<comment type="caution">
    <text evidence="2">The sequence shown here is derived from an EMBL/GenBank/DDBJ whole genome shotgun (WGS) entry which is preliminary data.</text>
</comment>
<protein>
    <submittedName>
        <fullName evidence="2">Uncharacterized protein</fullName>
    </submittedName>
</protein>
<sequence>MAPQLNIIAQLCCNQLIFLVILWIFFYNYAVIMELDNAETRSYENKVCQALIIIIVDAGSMGFKEQANSYSEGMLLCIPITIKHKQYPTCTIRSQPSNFTHCVIWAIYLFSQLFSCEVGIFRLKDLIKISIQQVLQR</sequence>
<evidence type="ECO:0000313" key="2">
    <source>
        <dbReference type="EMBL" id="CAD8078065.1"/>
    </source>
</evidence>
<organism evidence="2 3">
    <name type="scientific">Paramecium primaurelia</name>
    <dbReference type="NCBI Taxonomy" id="5886"/>
    <lineage>
        <taxon>Eukaryota</taxon>
        <taxon>Sar</taxon>
        <taxon>Alveolata</taxon>
        <taxon>Ciliophora</taxon>
        <taxon>Intramacronucleata</taxon>
        <taxon>Oligohymenophorea</taxon>
        <taxon>Peniculida</taxon>
        <taxon>Parameciidae</taxon>
        <taxon>Paramecium</taxon>
    </lineage>
</organism>
<keyword evidence="1" id="KW-0812">Transmembrane</keyword>